<accession>A0ABD3PX87</accession>
<evidence type="ECO:0000313" key="4">
    <source>
        <dbReference type="Proteomes" id="UP001530315"/>
    </source>
</evidence>
<evidence type="ECO:0000256" key="1">
    <source>
        <dbReference type="SAM" id="MobiDB-lite"/>
    </source>
</evidence>
<protein>
    <submittedName>
        <fullName evidence="3">Uncharacterized protein</fullName>
    </submittedName>
</protein>
<keyword evidence="2" id="KW-0472">Membrane</keyword>
<keyword evidence="2" id="KW-1133">Transmembrane helix</keyword>
<organism evidence="3 4">
    <name type="scientific">Stephanodiscus triporus</name>
    <dbReference type="NCBI Taxonomy" id="2934178"/>
    <lineage>
        <taxon>Eukaryota</taxon>
        <taxon>Sar</taxon>
        <taxon>Stramenopiles</taxon>
        <taxon>Ochrophyta</taxon>
        <taxon>Bacillariophyta</taxon>
        <taxon>Coscinodiscophyceae</taxon>
        <taxon>Thalassiosirophycidae</taxon>
        <taxon>Stephanodiscales</taxon>
        <taxon>Stephanodiscaceae</taxon>
        <taxon>Stephanodiscus</taxon>
    </lineage>
</organism>
<feature type="transmembrane region" description="Helical" evidence="2">
    <location>
        <begin position="312"/>
        <end position="337"/>
    </location>
</feature>
<keyword evidence="2" id="KW-0812">Transmembrane</keyword>
<gene>
    <name evidence="3" type="ORF">ACHAW5_002907</name>
</gene>
<sequence length="496" mass="54540">MAGATTTRRRKIFPHLKEEDKTPPSVPEASKSAKGDSSKANGDATNAYNNSKQKEGPKHPSAAKKKPISSKSSDSIHGSVHHLLPLPLVLTVLVCSGLFWIASFRDVMATGKPILDSFAVLWGQDDADSHFLQYTKSTDWFEDSRGWKSKQGGLSTISSVTTDANNMGGLFIRKLSGVAGLTFHTTKIWPIVFQSPPQYDKTSKNGRWVGASWSAGHFDPLLTLGMIGDVCISIFYLTRLDELKNAGAQGIGLAFVVASLVESFIFGVYLLTRRMNDKSTQPTRGKADITTGEFDPLEDPDSLPSRIVARTVFIVSSLILVVSLRDLFVPGIIITFIPRDDIYLEWTGAFLHSPPPDTVEADENGLGAPLFAGDKFVSQLLGLYLSLGCMFKIFSAWGWSKGYRTLGKVESVDRSGVVSSKMIWKAQALGNMLLLGMLRLFTPAAKSASLDLRWHLMLVAYEAFILCEYVPFFDVELKPQYLTICSCNHSVVYGFW</sequence>
<comment type="caution">
    <text evidence="3">The sequence shown here is derived from an EMBL/GenBank/DDBJ whole genome shotgun (WGS) entry which is preliminary data.</text>
</comment>
<feature type="transmembrane region" description="Helical" evidence="2">
    <location>
        <begin position="250"/>
        <end position="271"/>
    </location>
</feature>
<name>A0ABD3PX87_9STRA</name>
<dbReference type="EMBL" id="JALLAZ020000575">
    <property type="protein sequence ID" value="KAL3791856.1"/>
    <property type="molecule type" value="Genomic_DNA"/>
</dbReference>
<reference evidence="3 4" key="1">
    <citation type="submission" date="2024-10" db="EMBL/GenBank/DDBJ databases">
        <title>Updated reference genomes for cyclostephanoid diatoms.</title>
        <authorList>
            <person name="Roberts W.R."/>
            <person name="Alverson A.J."/>
        </authorList>
    </citation>
    <scope>NUCLEOTIDE SEQUENCE [LARGE SCALE GENOMIC DNA]</scope>
    <source>
        <strain evidence="3 4">AJA276-08</strain>
    </source>
</reference>
<dbReference type="AlphaFoldDB" id="A0ABD3PX87"/>
<feature type="region of interest" description="Disordered" evidence="1">
    <location>
        <begin position="1"/>
        <end position="74"/>
    </location>
</feature>
<keyword evidence="4" id="KW-1185">Reference proteome</keyword>
<feature type="transmembrane region" description="Helical" evidence="2">
    <location>
        <begin position="83"/>
        <end position="102"/>
    </location>
</feature>
<evidence type="ECO:0000256" key="2">
    <source>
        <dbReference type="SAM" id="Phobius"/>
    </source>
</evidence>
<proteinExistence type="predicted"/>
<evidence type="ECO:0000313" key="3">
    <source>
        <dbReference type="EMBL" id="KAL3791856.1"/>
    </source>
</evidence>
<feature type="transmembrane region" description="Helical" evidence="2">
    <location>
        <begin position="376"/>
        <end position="399"/>
    </location>
</feature>
<dbReference type="Proteomes" id="UP001530315">
    <property type="component" value="Unassembled WGS sequence"/>
</dbReference>